<evidence type="ECO:0000256" key="6">
    <source>
        <dbReference type="ARBA" id="ARBA00022679"/>
    </source>
</evidence>
<reference evidence="15" key="1">
    <citation type="journal article" date="2019" name="Int. J. Syst. Evol. Microbiol.">
        <title>The Global Catalogue of Microorganisms (GCM) 10K type strain sequencing project: providing services to taxonomists for standard genome sequencing and annotation.</title>
        <authorList>
            <consortium name="The Broad Institute Genomics Platform"/>
            <consortium name="The Broad Institute Genome Sequencing Center for Infectious Disease"/>
            <person name="Wu L."/>
            <person name="Ma J."/>
        </authorList>
    </citation>
    <scope>NUCLEOTIDE SEQUENCE [LARGE SCALE GENOMIC DNA]</scope>
    <source>
        <strain evidence="15">CGMCC 1.15341</strain>
    </source>
</reference>
<comment type="caution">
    <text evidence="14">The sequence shown here is derived from an EMBL/GenBank/DDBJ whole genome shotgun (WGS) entry which is preliminary data.</text>
</comment>
<dbReference type="PIRSF" id="PIRSF006268">
    <property type="entry name" value="ApbE"/>
    <property type="match status" value="1"/>
</dbReference>
<name>A0ABQ1KKB8_9GAMM</name>
<evidence type="ECO:0000256" key="2">
    <source>
        <dbReference type="ARBA" id="ARBA00008282"/>
    </source>
</evidence>
<accession>A0ABQ1KKB8</accession>
<keyword evidence="6 12" id="KW-0808">Transferase</keyword>
<dbReference type="InterPro" id="IPR003374">
    <property type="entry name" value="ApbE-like_sf"/>
</dbReference>
<keyword evidence="13" id="KW-1003">Cell membrane</keyword>
<protein>
    <recommendedName>
        <fullName evidence="4 12">FAD:protein FMN transferase</fullName>
        <ecNumber evidence="3 12">2.7.1.180</ecNumber>
    </recommendedName>
    <alternativeName>
        <fullName evidence="10 12">Flavin transferase</fullName>
    </alternativeName>
</protein>
<evidence type="ECO:0000256" key="11">
    <source>
        <dbReference type="ARBA" id="ARBA00048540"/>
    </source>
</evidence>
<keyword evidence="13" id="KW-0997">Cell inner membrane</keyword>
<dbReference type="Gene3D" id="3.10.520.10">
    <property type="entry name" value="ApbE-like domains"/>
    <property type="match status" value="1"/>
</dbReference>
<dbReference type="EMBL" id="BMIJ01000006">
    <property type="protein sequence ID" value="GGC02888.1"/>
    <property type="molecule type" value="Genomic_DNA"/>
</dbReference>
<keyword evidence="13 14" id="KW-0449">Lipoprotein</keyword>
<evidence type="ECO:0000313" key="14">
    <source>
        <dbReference type="EMBL" id="GGC02888.1"/>
    </source>
</evidence>
<keyword evidence="15" id="KW-1185">Reference proteome</keyword>
<evidence type="ECO:0000256" key="7">
    <source>
        <dbReference type="ARBA" id="ARBA00022723"/>
    </source>
</evidence>
<gene>
    <name evidence="14" type="ORF">GCM10011352_31390</name>
</gene>
<dbReference type="PROSITE" id="PS51257">
    <property type="entry name" value="PROKAR_LIPOPROTEIN"/>
    <property type="match status" value="1"/>
</dbReference>
<comment type="cofactor">
    <cofactor evidence="1 13">
        <name>Mg(2+)</name>
        <dbReference type="ChEBI" id="CHEBI:18420"/>
    </cofactor>
</comment>
<comment type="function">
    <text evidence="13">Flavin transferase that catalyzes the transfer of the FMN moiety of FAD and its covalent binding to the hydroxyl group of a threonine residue in a target flavoprotein.</text>
</comment>
<dbReference type="InterPro" id="IPR024932">
    <property type="entry name" value="ApbE"/>
</dbReference>
<keyword evidence="9 12" id="KW-0460">Magnesium</keyword>
<keyword evidence="13" id="KW-0472">Membrane</keyword>
<evidence type="ECO:0000256" key="13">
    <source>
        <dbReference type="RuleBase" id="RU363002"/>
    </source>
</evidence>
<evidence type="ECO:0000313" key="15">
    <source>
        <dbReference type="Proteomes" id="UP000629025"/>
    </source>
</evidence>
<evidence type="ECO:0000256" key="4">
    <source>
        <dbReference type="ARBA" id="ARBA00016337"/>
    </source>
</evidence>
<dbReference type="PANTHER" id="PTHR30040">
    <property type="entry name" value="THIAMINE BIOSYNTHESIS LIPOPROTEIN APBE"/>
    <property type="match status" value="1"/>
</dbReference>
<dbReference type="Proteomes" id="UP000629025">
    <property type="component" value="Unassembled WGS sequence"/>
</dbReference>
<comment type="subcellular location">
    <subcellularLocation>
        <location evidence="13">Cell inner membrane</location>
        <topology evidence="13">Lipid-anchor</topology>
        <orientation evidence="13">Periplasmic side</orientation>
    </subcellularLocation>
</comment>
<dbReference type="Pfam" id="PF02424">
    <property type="entry name" value="ApbE"/>
    <property type="match status" value="1"/>
</dbReference>
<evidence type="ECO:0000256" key="12">
    <source>
        <dbReference type="PIRNR" id="PIRNR006268"/>
    </source>
</evidence>
<evidence type="ECO:0000256" key="3">
    <source>
        <dbReference type="ARBA" id="ARBA00011955"/>
    </source>
</evidence>
<comment type="similarity">
    <text evidence="2 12 13">Belongs to the ApbE family.</text>
</comment>
<dbReference type="EC" id="2.7.1.180" evidence="3 12"/>
<evidence type="ECO:0000256" key="10">
    <source>
        <dbReference type="ARBA" id="ARBA00031306"/>
    </source>
</evidence>
<evidence type="ECO:0000256" key="8">
    <source>
        <dbReference type="ARBA" id="ARBA00022827"/>
    </source>
</evidence>
<evidence type="ECO:0000256" key="1">
    <source>
        <dbReference type="ARBA" id="ARBA00001946"/>
    </source>
</evidence>
<dbReference type="SUPFAM" id="SSF143631">
    <property type="entry name" value="ApbE-like"/>
    <property type="match status" value="1"/>
</dbReference>
<dbReference type="RefSeq" id="WP_188750014.1">
    <property type="nucleotide sequence ID" value="NZ_BMIJ01000006.1"/>
</dbReference>
<evidence type="ECO:0000256" key="5">
    <source>
        <dbReference type="ARBA" id="ARBA00022630"/>
    </source>
</evidence>
<keyword evidence="7 12" id="KW-0479">Metal-binding</keyword>
<evidence type="ECO:0000256" key="9">
    <source>
        <dbReference type="ARBA" id="ARBA00022842"/>
    </source>
</evidence>
<organism evidence="14 15">
    <name type="scientific">Marinobacterium zhoushanense</name>
    <dbReference type="NCBI Taxonomy" id="1679163"/>
    <lineage>
        <taxon>Bacteria</taxon>
        <taxon>Pseudomonadati</taxon>
        <taxon>Pseudomonadota</taxon>
        <taxon>Gammaproteobacteria</taxon>
        <taxon>Oceanospirillales</taxon>
        <taxon>Oceanospirillaceae</taxon>
        <taxon>Marinobacterium</taxon>
    </lineage>
</organism>
<keyword evidence="8 12" id="KW-0274">FAD</keyword>
<comment type="catalytic activity">
    <reaction evidence="11 12 13">
        <text>L-threonyl-[protein] + FAD = FMN-L-threonyl-[protein] + AMP + H(+)</text>
        <dbReference type="Rhea" id="RHEA:36847"/>
        <dbReference type="Rhea" id="RHEA-COMP:11060"/>
        <dbReference type="Rhea" id="RHEA-COMP:11061"/>
        <dbReference type="ChEBI" id="CHEBI:15378"/>
        <dbReference type="ChEBI" id="CHEBI:30013"/>
        <dbReference type="ChEBI" id="CHEBI:57692"/>
        <dbReference type="ChEBI" id="CHEBI:74257"/>
        <dbReference type="ChEBI" id="CHEBI:456215"/>
        <dbReference type="EC" id="2.7.1.180"/>
    </reaction>
</comment>
<proteinExistence type="inferred from homology"/>
<sequence>MRRLINSLGWPVALLLAVFFLAGCEKTPEVIGFDGLTMGTSFSIRWVDTEPGRVETLRPKVGELLKAVNQHMSTYIPDSELSLFNKAPAGSRVALSEGLAHVVRAALKLSGQTDGAYDVTVGPLVNLWGFGPDGRVVNAPTPEQLETMRSRVGYQSLTLSADGHLTKVGDQYVDLSSIAKGYGVDLIAQLLEQQGIGSYLVEIGGELRAKGLKPDGSDWRVAIESPVEGVREIERVISVKDIGIATSGDYRNYFEQDGVRFSHTIDPRTGYPIRHRLASVTVLRPTCMEADALATALMVLGEEEGLRFAQERNIAAFFIVKEDNGFREISTPEFEAFLKEVN</sequence>
<dbReference type="PANTHER" id="PTHR30040:SF2">
    <property type="entry name" value="FAD:PROTEIN FMN TRANSFERASE"/>
    <property type="match status" value="1"/>
</dbReference>
<keyword evidence="5 12" id="KW-0285">Flavoprotein</keyword>